<dbReference type="Pfam" id="PF08890">
    <property type="entry name" value="Phage_TAC_5"/>
    <property type="match status" value="1"/>
</dbReference>
<comment type="caution">
    <text evidence="2">The sequence shown here is derived from an EMBL/GenBank/DDBJ whole genome shotgun (WGS) entry which is preliminary data.</text>
</comment>
<dbReference type="InterPro" id="IPR038559">
    <property type="entry name" value="XkdN-like_sf"/>
</dbReference>
<gene>
    <name evidence="2" type="ORF">H8B09_02620</name>
</gene>
<feature type="region of interest" description="Disordered" evidence="1">
    <location>
        <begin position="38"/>
        <end position="67"/>
    </location>
</feature>
<reference evidence="2 3" key="1">
    <citation type="submission" date="2020-09" db="EMBL/GenBank/DDBJ databases">
        <title>Paenibacillus sp. strain PR3 16S rRNA gene Genome sequencing and assembly.</title>
        <authorList>
            <person name="Kim J."/>
        </authorList>
    </citation>
    <scope>NUCLEOTIDE SEQUENCE [LARGE SCALE GENOMIC DNA]</scope>
    <source>
        <strain evidence="2 3">PR3</strain>
    </source>
</reference>
<evidence type="ECO:0000313" key="2">
    <source>
        <dbReference type="EMBL" id="MBD3917632.1"/>
    </source>
</evidence>
<keyword evidence="3" id="KW-1185">Reference proteome</keyword>
<evidence type="ECO:0000313" key="3">
    <source>
        <dbReference type="Proteomes" id="UP000609346"/>
    </source>
</evidence>
<proteinExistence type="predicted"/>
<dbReference type="InterPro" id="IPR014986">
    <property type="entry name" value="XkdN-like"/>
</dbReference>
<sequence>MANDLSAFYAQNAAAVEAETFIVSDRFRDSEGAPAAWKLRSMTEAENEQCRKSATRKVKGKNGQQSVETNPDEYLAKLVVASVVFPNLKDAELQQSYGVLGAESLLRTMLRPGEYAGLVGKVQELNGFDRDMNDLVEEVKN</sequence>
<protein>
    <submittedName>
        <fullName evidence="2">Phage portal protein</fullName>
    </submittedName>
</protein>
<dbReference type="Gene3D" id="3.30.2220.30">
    <property type="match status" value="1"/>
</dbReference>
<organism evidence="2 3">
    <name type="scientific">Paenibacillus terricola</name>
    <dbReference type="NCBI Taxonomy" id="2763503"/>
    <lineage>
        <taxon>Bacteria</taxon>
        <taxon>Bacillati</taxon>
        <taxon>Bacillota</taxon>
        <taxon>Bacilli</taxon>
        <taxon>Bacillales</taxon>
        <taxon>Paenibacillaceae</taxon>
        <taxon>Paenibacillus</taxon>
    </lineage>
</organism>
<dbReference type="EMBL" id="JACXZA010000001">
    <property type="protein sequence ID" value="MBD3917632.1"/>
    <property type="molecule type" value="Genomic_DNA"/>
</dbReference>
<evidence type="ECO:0000256" key="1">
    <source>
        <dbReference type="SAM" id="MobiDB-lite"/>
    </source>
</evidence>
<dbReference type="Proteomes" id="UP000609346">
    <property type="component" value="Unassembled WGS sequence"/>
</dbReference>
<name>A0ABR8MRT7_9BACL</name>
<accession>A0ABR8MRT7</accession>
<dbReference type="RefSeq" id="WP_191201912.1">
    <property type="nucleotide sequence ID" value="NZ_JACXZA010000001.1"/>
</dbReference>